<dbReference type="Gene3D" id="3.30.750.24">
    <property type="entry name" value="STAS domain"/>
    <property type="match status" value="1"/>
</dbReference>
<name>A0ABM7JTL2_MYCNT</name>
<evidence type="ECO:0000259" key="1">
    <source>
        <dbReference type="PROSITE" id="PS50801"/>
    </source>
</evidence>
<dbReference type="EMBL" id="AP022590">
    <property type="protein sequence ID" value="BBY38916.1"/>
    <property type="molecule type" value="Genomic_DNA"/>
</dbReference>
<keyword evidence="3" id="KW-1185">Reference proteome</keyword>
<organism evidence="2 3">
    <name type="scientific">Mycobacterium mantenii</name>
    <dbReference type="NCBI Taxonomy" id="560555"/>
    <lineage>
        <taxon>Bacteria</taxon>
        <taxon>Bacillati</taxon>
        <taxon>Actinomycetota</taxon>
        <taxon>Actinomycetes</taxon>
        <taxon>Mycobacteriales</taxon>
        <taxon>Mycobacteriaceae</taxon>
        <taxon>Mycobacterium</taxon>
        <taxon>Mycobacterium avium complex (MAC)</taxon>
    </lineage>
</organism>
<accession>A0ABM7JTL2</accession>
<dbReference type="SUPFAM" id="SSF52091">
    <property type="entry name" value="SpoIIaa-like"/>
    <property type="match status" value="1"/>
</dbReference>
<dbReference type="RefSeq" id="WP_372509954.1">
    <property type="nucleotide sequence ID" value="NZ_AP022590.1"/>
</dbReference>
<dbReference type="PROSITE" id="PS50801">
    <property type="entry name" value="STAS"/>
    <property type="match status" value="1"/>
</dbReference>
<dbReference type="CDD" id="cd07043">
    <property type="entry name" value="STAS_anti-anti-sigma_factors"/>
    <property type="match status" value="1"/>
</dbReference>
<feature type="domain" description="STAS" evidence="1">
    <location>
        <begin position="36"/>
        <end position="89"/>
    </location>
</feature>
<dbReference type="InterPro" id="IPR002645">
    <property type="entry name" value="STAS_dom"/>
</dbReference>
<evidence type="ECO:0000313" key="2">
    <source>
        <dbReference type="EMBL" id="BBY38916.1"/>
    </source>
</evidence>
<evidence type="ECO:0000313" key="3">
    <source>
        <dbReference type="Proteomes" id="UP000465812"/>
    </source>
</evidence>
<dbReference type="Proteomes" id="UP000465812">
    <property type="component" value="Chromosome"/>
</dbReference>
<dbReference type="InterPro" id="IPR036513">
    <property type="entry name" value="STAS_dom_sf"/>
</dbReference>
<reference evidence="2 3" key="1">
    <citation type="journal article" date="2019" name="Emerg. Microbes Infect.">
        <title>Comprehensive subspecies identification of 175 nontuberculous mycobacteria species based on 7547 genomic profiles.</title>
        <authorList>
            <person name="Matsumoto Y."/>
            <person name="Kinjo T."/>
            <person name="Motooka D."/>
            <person name="Nabeya D."/>
            <person name="Jung N."/>
            <person name="Uechi K."/>
            <person name="Horii T."/>
            <person name="Iida T."/>
            <person name="Fujita J."/>
            <person name="Nakamura S."/>
        </authorList>
    </citation>
    <scope>NUCLEOTIDE SEQUENCE [LARGE SCALE GENOMIC DNA]</scope>
    <source>
        <strain evidence="2 3">JCM 18113</strain>
    </source>
</reference>
<gene>
    <name evidence="2" type="ORF">MMAN_30500</name>
</gene>
<sequence>MTDTLLRASALPGDAVFGTPGKGPLARLDAHWMKSSVAVVSVHGEIDQTNARTLTEYSVANLVRCRGLILDLTRLELFGAAGFSVLHQISVSCARAGLDWASVPGAAVSVLLRICDPDAASRGYRQCGTDPPAGFGLRCGPARKAVWYR</sequence>
<dbReference type="Pfam" id="PF01740">
    <property type="entry name" value="STAS"/>
    <property type="match status" value="1"/>
</dbReference>
<proteinExistence type="predicted"/>
<protein>
    <recommendedName>
        <fullName evidence="1">STAS domain-containing protein</fullName>
    </recommendedName>
</protein>